<feature type="region of interest" description="Disordered" evidence="1">
    <location>
        <begin position="277"/>
        <end position="400"/>
    </location>
</feature>
<dbReference type="GeneTree" id="ENSGT00940000157231"/>
<dbReference type="Gene3D" id="2.60.40.10">
    <property type="entry name" value="Immunoglobulins"/>
    <property type="match status" value="2"/>
</dbReference>
<dbReference type="PANTHER" id="PTHR44549:SF1">
    <property type="entry name" value="ENDOTHELIAL CELL-SELECTIVE ADHESION MOLECULE"/>
    <property type="match status" value="1"/>
</dbReference>
<keyword evidence="3" id="KW-0732">Signal</keyword>
<dbReference type="InterPro" id="IPR003599">
    <property type="entry name" value="Ig_sub"/>
</dbReference>
<evidence type="ECO:0000313" key="5">
    <source>
        <dbReference type="Ensembl" id="ENSDCDP00010008554.1"/>
    </source>
</evidence>
<keyword evidence="2" id="KW-0812">Transmembrane</keyword>
<organism evidence="5 6">
    <name type="scientific">Denticeps clupeoides</name>
    <name type="common">denticle herring</name>
    <dbReference type="NCBI Taxonomy" id="299321"/>
    <lineage>
        <taxon>Eukaryota</taxon>
        <taxon>Metazoa</taxon>
        <taxon>Chordata</taxon>
        <taxon>Craniata</taxon>
        <taxon>Vertebrata</taxon>
        <taxon>Euteleostomi</taxon>
        <taxon>Actinopterygii</taxon>
        <taxon>Neopterygii</taxon>
        <taxon>Teleostei</taxon>
        <taxon>Clupei</taxon>
        <taxon>Clupeiformes</taxon>
        <taxon>Denticipitoidei</taxon>
        <taxon>Denticipitidae</taxon>
        <taxon>Denticeps</taxon>
    </lineage>
</organism>
<feature type="compositionally biased region" description="Polar residues" evidence="1">
    <location>
        <begin position="325"/>
        <end position="336"/>
    </location>
</feature>
<feature type="compositionally biased region" description="Polar residues" evidence="1">
    <location>
        <begin position="355"/>
        <end position="364"/>
    </location>
</feature>
<evidence type="ECO:0000256" key="2">
    <source>
        <dbReference type="SAM" id="Phobius"/>
    </source>
</evidence>
<dbReference type="Pfam" id="PF07686">
    <property type="entry name" value="V-set"/>
    <property type="match status" value="1"/>
</dbReference>
<sequence length="422" mass="44882">METSGKLNTLLALAVLLLRSVDAQLTLQMPQKSVEVIQGQMVVLQAWYTSSANKNNNVIWNLVENSSFKQVISFMGGTTILGDSQLKNRVGFMHAMPSSNLSIYINNTQEPDSGRYACQVFINGESSSDSLILTVKVPPSVPVCSLIGKPVLNGSVTLSCNSQSGKPPPLYSWAKVSPDTNVFFAPHMNVNTGTLKLANLTSRMSGKYVCNASNTAGTESCYINLEVITATNAGVIAGATVAAVIGLILIILIIIFLWTRKKDTEDDLANEIKEDAQAPKRVSWAKSGSGSDIVSKNGTLSSVHTSPHVRDGHHNNLYVHRPGSDTASIVTATGSTAGYRPRPLADTTPERTLPGYNTSSTLPHSSIRPPTANGASQQRTDHAQPQTPRPPPLPTGITAANISRMGGVPIMVPAQNQAGSLV</sequence>
<dbReference type="GeneID" id="114792592"/>
<dbReference type="GO" id="GO:0098632">
    <property type="term" value="F:cell-cell adhesion mediator activity"/>
    <property type="evidence" value="ECO:0007669"/>
    <property type="project" value="TreeGrafter"/>
</dbReference>
<feature type="signal peptide" evidence="3">
    <location>
        <begin position="1"/>
        <end position="23"/>
    </location>
</feature>
<keyword evidence="2" id="KW-1133">Transmembrane helix</keyword>
<dbReference type="GO" id="GO:0005912">
    <property type="term" value="C:adherens junction"/>
    <property type="evidence" value="ECO:0007669"/>
    <property type="project" value="TreeGrafter"/>
</dbReference>
<dbReference type="PANTHER" id="PTHR44549">
    <property type="entry name" value="ENDOTHELIAL CELL-SELECTIVE ADHESION MOLECULE"/>
    <property type="match status" value="1"/>
</dbReference>
<evidence type="ECO:0000259" key="4">
    <source>
        <dbReference type="PROSITE" id="PS50835"/>
    </source>
</evidence>
<feature type="compositionally biased region" description="Polar residues" evidence="1">
    <location>
        <begin position="286"/>
        <end position="305"/>
    </location>
</feature>
<dbReference type="InterPro" id="IPR003598">
    <property type="entry name" value="Ig_sub2"/>
</dbReference>
<reference evidence="5" key="2">
    <citation type="submission" date="2025-08" db="UniProtKB">
        <authorList>
            <consortium name="Ensembl"/>
        </authorList>
    </citation>
    <scope>IDENTIFICATION</scope>
</reference>
<reference evidence="5" key="3">
    <citation type="submission" date="2025-09" db="UniProtKB">
        <authorList>
            <consortium name="Ensembl"/>
        </authorList>
    </citation>
    <scope>IDENTIFICATION</scope>
</reference>
<dbReference type="InterPro" id="IPR042757">
    <property type="entry name" value="ESAM"/>
</dbReference>
<reference evidence="5 6" key="1">
    <citation type="submission" date="2020-06" db="EMBL/GenBank/DDBJ databases">
        <authorList>
            <consortium name="Wellcome Sanger Institute Data Sharing"/>
        </authorList>
    </citation>
    <scope>NUCLEOTIDE SEQUENCE [LARGE SCALE GENOMIC DNA]</scope>
</reference>
<accession>A0AAY4AI53</accession>
<name>A0AAY4AI53_9TELE</name>
<dbReference type="InterPro" id="IPR036179">
    <property type="entry name" value="Ig-like_dom_sf"/>
</dbReference>
<dbReference type="CDD" id="cd00096">
    <property type="entry name" value="Ig"/>
    <property type="match status" value="1"/>
</dbReference>
<dbReference type="SMART" id="SM00408">
    <property type="entry name" value="IGc2"/>
    <property type="match status" value="1"/>
</dbReference>
<dbReference type="InterPro" id="IPR013106">
    <property type="entry name" value="Ig_V-set"/>
</dbReference>
<dbReference type="AlphaFoldDB" id="A0AAY4AI53"/>
<evidence type="ECO:0000313" key="6">
    <source>
        <dbReference type="Proteomes" id="UP000694580"/>
    </source>
</evidence>
<evidence type="ECO:0000256" key="3">
    <source>
        <dbReference type="SAM" id="SignalP"/>
    </source>
</evidence>
<dbReference type="RefSeq" id="XP_028839719.1">
    <property type="nucleotide sequence ID" value="XM_028983886.1"/>
</dbReference>
<dbReference type="PROSITE" id="PS50835">
    <property type="entry name" value="IG_LIKE"/>
    <property type="match status" value="2"/>
</dbReference>
<dbReference type="InterPro" id="IPR013783">
    <property type="entry name" value="Ig-like_fold"/>
</dbReference>
<dbReference type="Ensembl" id="ENSDCDT00010008988.1">
    <property type="protein sequence ID" value="ENSDCDP00010008554.1"/>
    <property type="gene ID" value="ENSDCDG00010003856.1"/>
</dbReference>
<keyword evidence="2" id="KW-0472">Membrane</keyword>
<evidence type="ECO:0000256" key="1">
    <source>
        <dbReference type="SAM" id="MobiDB-lite"/>
    </source>
</evidence>
<proteinExistence type="predicted"/>
<dbReference type="Pfam" id="PF13927">
    <property type="entry name" value="Ig_3"/>
    <property type="match status" value="1"/>
</dbReference>
<feature type="domain" description="Ig-like" evidence="4">
    <location>
        <begin position="23"/>
        <end position="134"/>
    </location>
</feature>
<dbReference type="Proteomes" id="UP000694580">
    <property type="component" value="Chromosome 6"/>
</dbReference>
<feature type="domain" description="Ig-like" evidence="4">
    <location>
        <begin position="139"/>
        <end position="226"/>
    </location>
</feature>
<keyword evidence="6" id="KW-1185">Reference proteome</keyword>
<protein>
    <recommendedName>
        <fullName evidence="4">Ig-like domain-containing protein</fullName>
    </recommendedName>
</protein>
<dbReference type="SUPFAM" id="SSF48726">
    <property type="entry name" value="Immunoglobulin"/>
    <property type="match status" value="2"/>
</dbReference>
<feature type="transmembrane region" description="Helical" evidence="2">
    <location>
        <begin position="235"/>
        <end position="258"/>
    </location>
</feature>
<dbReference type="GO" id="GO:0005886">
    <property type="term" value="C:plasma membrane"/>
    <property type="evidence" value="ECO:0007669"/>
    <property type="project" value="TreeGrafter"/>
</dbReference>
<feature type="chain" id="PRO_5044305655" description="Ig-like domain-containing protein" evidence="3">
    <location>
        <begin position="24"/>
        <end position="422"/>
    </location>
</feature>
<gene>
    <name evidence="5" type="primary">esama</name>
</gene>
<dbReference type="SMART" id="SM00409">
    <property type="entry name" value="IG"/>
    <property type="match status" value="2"/>
</dbReference>
<dbReference type="GO" id="GO:0007156">
    <property type="term" value="P:homophilic cell adhesion via plasma membrane adhesion molecules"/>
    <property type="evidence" value="ECO:0007669"/>
    <property type="project" value="TreeGrafter"/>
</dbReference>
<dbReference type="InterPro" id="IPR007110">
    <property type="entry name" value="Ig-like_dom"/>
</dbReference>